<feature type="transmembrane region" description="Helical" evidence="1">
    <location>
        <begin position="262"/>
        <end position="280"/>
    </location>
</feature>
<evidence type="ECO:0000256" key="1">
    <source>
        <dbReference type="SAM" id="Phobius"/>
    </source>
</evidence>
<keyword evidence="1" id="KW-0472">Membrane</keyword>
<organism evidence="3 4">
    <name type="scientific">Maritimibacter alkaliphilus HTCC2654</name>
    <dbReference type="NCBI Taxonomy" id="314271"/>
    <lineage>
        <taxon>Bacteria</taxon>
        <taxon>Pseudomonadati</taxon>
        <taxon>Pseudomonadota</taxon>
        <taxon>Alphaproteobacteria</taxon>
        <taxon>Rhodobacterales</taxon>
        <taxon>Roseobacteraceae</taxon>
        <taxon>Maritimibacter</taxon>
    </lineage>
</organism>
<dbReference type="PANTHER" id="PTHR22911:SF103">
    <property type="entry name" value="BLR2811 PROTEIN"/>
    <property type="match status" value="1"/>
</dbReference>
<dbReference type="STRING" id="314271.RB2654_05140"/>
<evidence type="ECO:0000313" key="4">
    <source>
        <dbReference type="Proteomes" id="UP000002931"/>
    </source>
</evidence>
<feature type="transmembrane region" description="Helical" evidence="1">
    <location>
        <begin position="101"/>
        <end position="119"/>
    </location>
</feature>
<accession>A3VKZ2</accession>
<dbReference type="EMBL" id="AAMT01000020">
    <property type="protein sequence ID" value="EAQ11042.1"/>
    <property type="molecule type" value="Genomic_DNA"/>
</dbReference>
<evidence type="ECO:0000313" key="3">
    <source>
        <dbReference type="EMBL" id="EAQ11042.1"/>
    </source>
</evidence>
<feature type="domain" description="EamA" evidence="2">
    <location>
        <begin position="9"/>
        <end position="140"/>
    </location>
</feature>
<dbReference type="InterPro" id="IPR000620">
    <property type="entry name" value="EamA_dom"/>
</dbReference>
<dbReference type="AlphaFoldDB" id="A3VKZ2"/>
<comment type="caution">
    <text evidence="3">The sequence shown here is derived from an EMBL/GenBank/DDBJ whole genome shotgun (WGS) entry which is preliminary data.</text>
</comment>
<feature type="transmembrane region" description="Helical" evidence="1">
    <location>
        <begin position="12"/>
        <end position="31"/>
    </location>
</feature>
<feature type="transmembrane region" description="Helical" evidence="1">
    <location>
        <begin position="150"/>
        <end position="168"/>
    </location>
</feature>
<evidence type="ECO:0000259" key="2">
    <source>
        <dbReference type="Pfam" id="PF00892"/>
    </source>
</evidence>
<feature type="transmembrane region" description="Helical" evidence="1">
    <location>
        <begin position="37"/>
        <end position="57"/>
    </location>
</feature>
<dbReference type="OrthoDB" id="9807937at2"/>
<dbReference type="Proteomes" id="UP000002931">
    <property type="component" value="Unassembled WGS sequence"/>
</dbReference>
<dbReference type="eggNOG" id="COG0697">
    <property type="taxonomic scope" value="Bacteria"/>
</dbReference>
<dbReference type="GO" id="GO:0016020">
    <property type="term" value="C:membrane"/>
    <property type="evidence" value="ECO:0007669"/>
    <property type="project" value="InterPro"/>
</dbReference>
<keyword evidence="1" id="KW-1133">Transmembrane helix</keyword>
<gene>
    <name evidence="3" type="ORF">RB2654_05140</name>
</gene>
<dbReference type="Gene3D" id="1.10.3730.20">
    <property type="match status" value="1"/>
</dbReference>
<feature type="transmembrane region" description="Helical" evidence="1">
    <location>
        <begin position="206"/>
        <end position="225"/>
    </location>
</feature>
<dbReference type="InterPro" id="IPR037185">
    <property type="entry name" value="EmrE-like"/>
</dbReference>
<dbReference type="Pfam" id="PF00892">
    <property type="entry name" value="EamA"/>
    <property type="match status" value="2"/>
</dbReference>
<feature type="transmembrane region" description="Helical" evidence="1">
    <location>
        <begin position="77"/>
        <end position="95"/>
    </location>
</feature>
<sequence length="290" mass="31196">MQPASQPGKGILLYMAAFFFMSTMELMAKLLTQDLHVAQAVWARYAGQTVIVVVWLFPQLGQVVRTRYPGLQFARSVLLLIGTAVFFTALTYLGLAEASAVMNINPVLITVGGAIFLGETFGVKRAFGVGAALIGALIVIRPGTDVFSPATLLPLISASCYAGFILLTRKVGHDEDPRTSLLYAALLGAIITSIVVPFYWQTPDLRQVGLMCAIGILGALGQFLMIQSVRYAEASAIAPFSYIALLVAAFWGYVAFGDVPDLATWIGGGIIVASGIYIWHRERSGFVPIR</sequence>
<dbReference type="HOGENOM" id="CLU_032828_2_2_5"/>
<feature type="transmembrane region" description="Helical" evidence="1">
    <location>
        <begin position="237"/>
        <end position="256"/>
    </location>
</feature>
<feature type="transmembrane region" description="Helical" evidence="1">
    <location>
        <begin position="180"/>
        <end position="200"/>
    </location>
</feature>
<dbReference type="SUPFAM" id="SSF103481">
    <property type="entry name" value="Multidrug resistance efflux transporter EmrE"/>
    <property type="match status" value="2"/>
</dbReference>
<proteinExistence type="predicted"/>
<feature type="domain" description="EamA" evidence="2">
    <location>
        <begin position="152"/>
        <end position="274"/>
    </location>
</feature>
<reference evidence="3 4" key="1">
    <citation type="journal article" date="2010" name="J. Bacteriol.">
        <title>Genome sequences of Pelagibaca bermudensis HTCC2601T and Maritimibacter alkaliphilus HTCC2654T, the type strains of two marine Roseobacter genera.</title>
        <authorList>
            <person name="Thrash J.C."/>
            <person name="Cho J.C."/>
            <person name="Ferriera S."/>
            <person name="Johnson J."/>
            <person name="Vergin K.L."/>
            <person name="Giovannoni S.J."/>
        </authorList>
    </citation>
    <scope>NUCLEOTIDE SEQUENCE [LARGE SCALE GENOMIC DNA]</scope>
    <source>
        <strain evidence="3 4">HTCC2654</strain>
    </source>
</reference>
<name>A3VKZ2_9RHOB</name>
<protein>
    <submittedName>
        <fullName evidence="3">Membrane protein, putative</fullName>
    </submittedName>
</protein>
<keyword evidence="4" id="KW-1185">Reference proteome</keyword>
<dbReference type="PANTHER" id="PTHR22911">
    <property type="entry name" value="ACYL-MALONYL CONDENSING ENZYME-RELATED"/>
    <property type="match status" value="1"/>
</dbReference>
<keyword evidence="1" id="KW-0812">Transmembrane</keyword>